<sequence>MRVVAWGVSVLLLTLLVSCAQNERHFEKAKKLVRGPTTAQPTPMASRDENALDLRSADVESERYLPVQERLARRQRTIGQVLARFGPARSQ</sequence>
<evidence type="ECO:0000256" key="1">
    <source>
        <dbReference type="SAM" id="SignalP"/>
    </source>
</evidence>
<organism evidence="2 3">
    <name type="scientific">Sumerlaea chitinivorans</name>
    <dbReference type="NCBI Taxonomy" id="2250252"/>
    <lineage>
        <taxon>Bacteria</taxon>
        <taxon>Candidatus Sumerlaeota</taxon>
        <taxon>Candidatus Sumerlaeia</taxon>
        <taxon>Candidatus Sumerlaeales</taxon>
        <taxon>Candidatus Sumerlaeaceae</taxon>
        <taxon>Candidatus Sumerlaea</taxon>
    </lineage>
</organism>
<feature type="signal peptide" evidence="1">
    <location>
        <begin position="1"/>
        <end position="20"/>
    </location>
</feature>
<keyword evidence="1" id="KW-0732">Signal</keyword>
<feature type="chain" id="PRO_5016424969" evidence="1">
    <location>
        <begin position="21"/>
        <end position="91"/>
    </location>
</feature>
<dbReference type="PROSITE" id="PS51257">
    <property type="entry name" value="PROKAR_LIPOPROTEIN"/>
    <property type="match status" value="1"/>
</dbReference>
<dbReference type="KEGG" id="schv:BRCON_0336"/>
<evidence type="ECO:0000313" key="3">
    <source>
        <dbReference type="Proteomes" id="UP000262583"/>
    </source>
</evidence>
<dbReference type="AlphaFoldDB" id="A0A2Z4Y3C7"/>
<dbReference type="EMBL" id="CP030759">
    <property type="protein sequence ID" value="AXA35113.1"/>
    <property type="molecule type" value="Genomic_DNA"/>
</dbReference>
<dbReference type="Proteomes" id="UP000262583">
    <property type="component" value="Chromosome"/>
</dbReference>
<name>A0A2Z4Y3C7_SUMC1</name>
<accession>A0A2Z4Y3C7</accession>
<protein>
    <submittedName>
        <fullName evidence="2">Uncharacterized protein</fullName>
    </submittedName>
</protein>
<gene>
    <name evidence="2" type="ORF">BRCON_0336</name>
</gene>
<reference evidence="2 3" key="1">
    <citation type="submission" date="2018-05" db="EMBL/GenBank/DDBJ databases">
        <title>A metagenomic window into the 2 km-deep terrestrial subsurface aquifer revealed taxonomically and functionally diverse microbial community comprising novel uncultured bacterial lineages.</title>
        <authorList>
            <person name="Kadnikov V.V."/>
            <person name="Mardanov A.V."/>
            <person name="Beletsky A.V."/>
            <person name="Banks D."/>
            <person name="Pimenov N.V."/>
            <person name="Frank Y.A."/>
            <person name="Karnachuk O.V."/>
            <person name="Ravin N.V."/>
        </authorList>
    </citation>
    <scope>NUCLEOTIDE SEQUENCE [LARGE SCALE GENOMIC DNA]</scope>
    <source>
        <strain evidence="2">BY</strain>
    </source>
</reference>
<evidence type="ECO:0000313" key="2">
    <source>
        <dbReference type="EMBL" id="AXA35113.1"/>
    </source>
</evidence>
<proteinExistence type="predicted"/>